<proteinExistence type="predicted"/>
<dbReference type="GeneID" id="25283320"/>
<gene>
    <name evidence="2" type="ORF">A1O9_08407</name>
</gene>
<feature type="compositionally biased region" description="Polar residues" evidence="1">
    <location>
        <begin position="82"/>
        <end position="103"/>
    </location>
</feature>
<name>A0A072P7F5_9EURO</name>
<dbReference type="AlphaFoldDB" id="A0A072P7F5"/>
<evidence type="ECO:0000256" key="1">
    <source>
        <dbReference type="SAM" id="MobiDB-lite"/>
    </source>
</evidence>
<keyword evidence="3" id="KW-1185">Reference proteome</keyword>
<comment type="caution">
    <text evidence="2">The sequence shown here is derived from an EMBL/GenBank/DDBJ whole genome shotgun (WGS) entry which is preliminary data.</text>
</comment>
<sequence>MANNRTTEVAILRIKTSARPAVKTPSALHLMVASSTAKPEVNMVNMMPAIHKANPTTMALRLATLMRRTNSTSNSGRRGANNRVNNHMEANTNSPNNLQTPTLPTMIPTHHPCRIRTEA</sequence>
<accession>A0A072P7F5</accession>
<organism evidence="2 3">
    <name type="scientific">Exophiala aquamarina CBS 119918</name>
    <dbReference type="NCBI Taxonomy" id="1182545"/>
    <lineage>
        <taxon>Eukaryota</taxon>
        <taxon>Fungi</taxon>
        <taxon>Dikarya</taxon>
        <taxon>Ascomycota</taxon>
        <taxon>Pezizomycotina</taxon>
        <taxon>Eurotiomycetes</taxon>
        <taxon>Chaetothyriomycetidae</taxon>
        <taxon>Chaetothyriales</taxon>
        <taxon>Herpotrichiellaceae</taxon>
        <taxon>Exophiala</taxon>
    </lineage>
</organism>
<reference evidence="2 3" key="1">
    <citation type="submission" date="2013-03" db="EMBL/GenBank/DDBJ databases">
        <title>The Genome Sequence of Exophiala aquamarina CBS 119918.</title>
        <authorList>
            <consortium name="The Broad Institute Genomics Platform"/>
            <person name="Cuomo C."/>
            <person name="de Hoog S."/>
            <person name="Gorbushina A."/>
            <person name="Walker B."/>
            <person name="Young S.K."/>
            <person name="Zeng Q."/>
            <person name="Gargeya S."/>
            <person name="Fitzgerald M."/>
            <person name="Haas B."/>
            <person name="Abouelleil A."/>
            <person name="Allen A.W."/>
            <person name="Alvarado L."/>
            <person name="Arachchi H.M."/>
            <person name="Berlin A.M."/>
            <person name="Chapman S.B."/>
            <person name="Gainer-Dewar J."/>
            <person name="Goldberg J."/>
            <person name="Griggs A."/>
            <person name="Gujja S."/>
            <person name="Hansen M."/>
            <person name="Howarth C."/>
            <person name="Imamovic A."/>
            <person name="Ireland A."/>
            <person name="Larimer J."/>
            <person name="McCowan C."/>
            <person name="Murphy C."/>
            <person name="Pearson M."/>
            <person name="Poon T.W."/>
            <person name="Priest M."/>
            <person name="Roberts A."/>
            <person name="Saif S."/>
            <person name="Shea T."/>
            <person name="Sisk P."/>
            <person name="Sykes S."/>
            <person name="Wortman J."/>
            <person name="Nusbaum C."/>
            <person name="Birren B."/>
        </authorList>
    </citation>
    <scope>NUCLEOTIDE SEQUENCE [LARGE SCALE GENOMIC DNA]</scope>
    <source>
        <strain evidence="2 3">CBS 119918</strain>
    </source>
</reference>
<protein>
    <submittedName>
        <fullName evidence="2">Uncharacterized protein</fullName>
    </submittedName>
</protein>
<dbReference type="HOGENOM" id="CLU_2061486_0_0_1"/>
<feature type="region of interest" description="Disordered" evidence="1">
    <location>
        <begin position="70"/>
        <end position="119"/>
    </location>
</feature>
<evidence type="ECO:0000313" key="2">
    <source>
        <dbReference type="EMBL" id="KEF55657.1"/>
    </source>
</evidence>
<dbReference type="VEuPathDB" id="FungiDB:A1O9_08407"/>
<dbReference type="EMBL" id="AMGV01000007">
    <property type="protein sequence ID" value="KEF55657.1"/>
    <property type="molecule type" value="Genomic_DNA"/>
</dbReference>
<feature type="compositionally biased region" description="Low complexity" evidence="1">
    <location>
        <begin position="70"/>
        <end position="79"/>
    </location>
</feature>
<dbReference type="RefSeq" id="XP_013258247.1">
    <property type="nucleotide sequence ID" value="XM_013402793.1"/>
</dbReference>
<evidence type="ECO:0000313" key="3">
    <source>
        <dbReference type="Proteomes" id="UP000027920"/>
    </source>
</evidence>
<dbReference type="Proteomes" id="UP000027920">
    <property type="component" value="Unassembled WGS sequence"/>
</dbReference>